<gene>
    <name evidence="1" type="ORF">E8A74_40215</name>
</gene>
<dbReference type="RefSeq" id="WP_136934428.1">
    <property type="nucleotide sequence ID" value="NZ_SSMQ01000064.1"/>
</dbReference>
<evidence type="ECO:0000313" key="2">
    <source>
        <dbReference type="Proteomes" id="UP000309215"/>
    </source>
</evidence>
<protein>
    <submittedName>
        <fullName evidence="1">Uncharacterized protein</fullName>
    </submittedName>
</protein>
<proteinExistence type="predicted"/>
<keyword evidence="2" id="KW-1185">Reference proteome</keyword>
<comment type="caution">
    <text evidence="1">The sequence shown here is derived from an EMBL/GenBank/DDBJ whole genome shotgun (WGS) entry which is preliminary data.</text>
</comment>
<accession>A0A4U1IW20</accession>
<dbReference type="AlphaFoldDB" id="A0A4U1IW20"/>
<reference evidence="1 2" key="1">
    <citation type="submission" date="2019-04" db="EMBL/GenBank/DDBJ databases">
        <authorList>
            <person name="Li Y."/>
            <person name="Wang J."/>
        </authorList>
    </citation>
    <scope>NUCLEOTIDE SEQUENCE [LARGE SCALE GENOMIC DNA]</scope>
    <source>
        <strain evidence="1 2">DSM 14668</strain>
    </source>
</reference>
<organism evidence="1 2">
    <name type="scientific">Polyangium fumosum</name>
    <dbReference type="NCBI Taxonomy" id="889272"/>
    <lineage>
        <taxon>Bacteria</taxon>
        <taxon>Pseudomonadati</taxon>
        <taxon>Myxococcota</taxon>
        <taxon>Polyangia</taxon>
        <taxon>Polyangiales</taxon>
        <taxon>Polyangiaceae</taxon>
        <taxon>Polyangium</taxon>
    </lineage>
</organism>
<dbReference type="EMBL" id="SSMQ01000064">
    <property type="protein sequence ID" value="TKC98731.1"/>
    <property type="molecule type" value="Genomic_DNA"/>
</dbReference>
<evidence type="ECO:0000313" key="1">
    <source>
        <dbReference type="EMBL" id="TKC98731.1"/>
    </source>
</evidence>
<name>A0A4U1IW20_9BACT</name>
<sequence length="86" mass="9789">MPVPEWVKTHVQAKEWQGERLAIEGLSRAAEELEGQLPRMERLDLMRWLWNENEVAVDIDPALLFLVLARDLRDLGIGGDLEIGGL</sequence>
<dbReference type="Proteomes" id="UP000309215">
    <property type="component" value="Unassembled WGS sequence"/>
</dbReference>